<feature type="non-terminal residue" evidence="3">
    <location>
        <position position="133"/>
    </location>
</feature>
<dbReference type="Pfam" id="PF00135">
    <property type="entry name" value="COesterase"/>
    <property type="match status" value="1"/>
</dbReference>
<dbReference type="SUPFAM" id="SSF53474">
    <property type="entry name" value="alpha/beta-Hydrolases"/>
    <property type="match status" value="1"/>
</dbReference>
<organism evidence="3 4">
    <name type="scientific">Lymnaea stagnalis</name>
    <name type="common">Great pond snail</name>
    <name type="synonym">Helix stagnalis</name>
    <dbReference type="NCBI Taxonomy" id="6523"/>
    <lineage>
        <taxon>Eukaryota</taxon>
        <taxon>Metazoa</taxon>
        <taxon>Spiralia</taxon>
        <taxon>Lophotrochozoa</taxon>
        <taxon>Mollusca</taxon>
        <taxon>Gastropoda</taxon>
        <taxon>Heterobranchia</taxon>
        <taxon>Euthyneura</taxon>
        <taxon>Panpulmonata</taxon>
        <taxon>Hygrophila</taxon>
        <taxon>Lymnaeoidea</taxon>
        <taxon>Lymnaeidae</taxon>
        <taxon>Lymnaea</taxon>
    </lineage>
</organism>
<reference evidence="3 4" key="1">
    <citation type="submission" date="2024-04" db="EMBL/GenBank/DDBJ databases">
        <authorList>
            <consortium name="Genoscope - CEA"/>
            <person name="William W."/>
        </authorList>
    </citation>
    <scope>NUCLEOTIDE SEQUENCE [LARGE SCALE GENOMIC DNA]</scope>
</reference>
<feature type="non-terminal residue" evidence="3">
    <location>
        <position position="1"/>
    </location>
</feature>
<feature type="domain" description="Carboxylesterase type B" evidence="2">
    <location>
        <begin position="19"/>
        <end position="129"/>
    </location>
</feature>
<sequence>LILLPLLLNGEVVLKQLSERVITTRYGKVRGLLVEFPNRHLRPVEAYLGLRYGDLDSGGMRFMPPKNPKEMWNRIRVAVKHQPVCPQPRRHEREYSQQLPEGRVAHLRNITPFLTEQKEDCLNLNLYVPIQGR</sequence>
<dbReference type="PANTHER" id="PTHR43903">
    <property type="entry name" value="NEUROLIGIN"/>
    <property type="match status" value="1"/>
</dbReference>
<comment type="similarity">
    <text evidence="1">Belongs to the type-B carboxylesterase/lipase family.</text>
</comment>
<gene>
    <name evidence="3" type="ORF">GSLYS_00001473001</name>
</gene>
<evidence type="ECO:0000259" key="2">
    <source>
        <dbReference type="Pfam" id="PF00135"/>
    </source>
</evidence>
<dbReference type="InterPro" id="IPR051093">
    <property type="entry name" value="Neuroligin/BSAL"/>
</dbReference>
<dbReference type="InterPro" id="IPR029058">
    <property type="entry name" value="AB_hydrolase_fold"/>
</dbReference>
<protein>
    <recommendedName>
        <fullName evidence="2">Carboxylesterase type B domain-containing protein</fullName>
    </recommendedName>
</protein>
<dbReference type="Proteomes" id="UP001497497">
    <property type="component" value="Unassembled WGS sequence"/>
</dbReference>
<evidence type="ECO:0000313" key="3">
    <source>
        <dbReference type="EMBL" id="CAL1527296.1"/>
    </source>
</evidence>
<name>A0AAV2H2A1_LYMST</name>
<dbReference type="Gene3D" id="3.40.50.1820">
    <property type="entry name" value="alpha/beta hydrolase"/>
    <property type="match status" value="1"/>
</dbReference>
<proteinExistence type="inferred from homology"/>
<evidence type="ECO:0000313" key="4">
    <source>
        <dbReference type="Proteomes" id="UP001497497"/>
    </source>
</evidence>
<dbReference type="AlphaFoldDB" id="A0AAV2H2A1"/>
<accession>A0AAV2H2A1</accession>
<dbReference type="EMBL" id="CAXITT010000015">
    <property type="protein sequence ID" value="CAL1527296.1"/>
    <property type="molecule type" value="Genomic_DNA"/>
</dbReference>
<dbReference type="InterPro" id="IPR002018">
    <property type="entry name" value="CarbesteraseB"/>
</dbReference>
<evidence type="ECO:0000256" key="1">
    <source>
        <dbReference type="ARBA" id="ARBA00005964"/>
    </source>
</evidence>
<keyword evidence="4" id="KW-1185">Reference proteome</keyword>
<comment type="caution">
    <text evidence="3">The sequence shown here is derived from an EMBL/GenBank/DDBJ whole genome shotgun (WGS) entry which is preliminary data.</text>
</comment>